<feature type="compositionally biased region" description="Polar residues" evidence="1">
    <location>
        <begin position="549"/>
        <end position="559"/>
    </location>
</feature>
<feature type="compositionally biased region" description="Low complexity" evidence="1">
    <location>
        <begin position="668"/>
        <end position="680"/>
    </location>
</feature>
<evidence type="ECO:0000313" key="3">
    <source>
        <dbReference type="Proteomes" id="UP001303889"/>
    </source>
</evidence>
<feature type="compositionally biased region" description="Low complexity" evidence="1">
    <location>
        <begin position="154"/>
        <end position="167"/>
    </location>
</feature>
<dbReference type="EMBL" id="MU856022">
    <property type="protein sequence ID" value="KAK3898006.1"/>
    <property type="molecule type" value="Genomic_DNA"/>
</dbReference>
<feature type="compositionally biased region" description="Low complexity" evidence="1">
    <location>
        <begin position="1340"/>
        <end position="1349"/>
    </location>
</feature>
<feature type="compositionally biased region" description="Polar residues" evidence="1">
    <location>
        <begin position="1123"/>
        <end position="1140"/>
    </location>
</feature>
<feature type="compositionally biased region" description="Polar residues" evidence="1">
    <location>
        <begin position="1180"/>
        <end position="1207"/>
    </location>
</feature>
<feature type="compositionally biased region" description="Pro residues" evidence="1">
    <location>
        <begin position="1287"/>
        <end position="1297"/>
    </location>
</feature>
<feature type="compositionally biased region" description="Low complexity" evidence="1">
    <location>
        <begin position="1540"/>
        <end position="1554"/>
    </location>
</feature>
<feature type="compositionally biased region" description="Polar residues" evidence="1">
    <location>
        <begin position="853"/>
        <end position="870"/>
    </location>
</feature>
<reference evidence="2" key="2">
    <citation type="submission" date="2023-05" db="EMBL/GenBank/DDBJ databases">
        <authorList>
            <consortium name="Lawrence Berkeley National Laboratory"/>
            <person name="Steindorff A."/>
            <person name="Hensen N."/>
            <person name="Bonometti L."/>
            <person name="Westerberg I."/>
            <person name="Brannstrom I.O."/>
            <person name="Guillou S."/>
            <person name="Cros-Aarteil S."/>
            <person name="Calhoun S."/>
            <person name="Haridas S."/>
            <person name="Kuo A."/>
            <person name="Mondo S."/>
            <person name="Pangilinan J."/>
            <person name="Riley R."/>
            <person name="Labutti K."/>
            <person name="Andreopoulos B."/>
            <person name="Lipzen A."/>
            <person name="Chen C."/>
            <person name="Yanf M."/>
            <person name="Daum C."/>
            <person name="Ng V."/>
            <person name="Clum A."/>
            <person name="Ohm R."/>
            <person name="Martin F."/>
            <person name="Silar P."/>
            <person name="Natvig D."/>
            <person name="Lalanne C."/>
            <person name="Gautier V."/>
            <person name="Ament-Velasquez S.L."/>
            <person name="Kruys A."/>
            <person name="Hutchinson M.I."/>
            <person name="Powell A.J."/>
            <person name="Barry K."/>
            <person name="Miller A.N."/>
            <person name="Grigoriev I.V."/>
            <person name="Debuchy R."/>
            <person name="Gladieux P."/>
            <person name="Thoren M.H."/>
            <person name="Johannesson H."/>
        </authorList>
    </citation>
    <scope>NUCLEOTIDE SEQUENCE</scope>
    <source>
        <strain evidence="2">CBS 103.79</strain>
    </source>
</reference>
<feature type="compositionally biased region" description="Basic and acidic residues" evidence="1">
    <location>
        <begin position="1406"/>
        <end position="1440"/>
    </location>
</feature>
<feature type="region of interest" description="Disordered" evidence="1">
    <location>
        <begin position="371"/>
        <end position="880"/>
    </location>
</feature>
<feature type="compositionally biased region" description="Polar residues" evidence="1">
    <location>
        <begin position="796"/>
        <end position="807"/>
    </location>
</feature>
<feature type="region of interest" description="Disordered" evidence="1">
    <location>
        <begin position="1530"/>
        <end position="1556"/>
    </location>
</feature>
<feature type="compositionally biased region" description="Polar residues" evidence="1">
    <location>
        <begin position="242"/>
        <end position="252"/>
    </location>
</feature>
<evidence type="ECO:0000313" key="2">
    <source>
        <dbReference type="EMBL" id="KAK3898006.1"/>
    </source>
</evidence>
<feature type="compositionally biased region" description="Basic and acidic residues" evidence="1">
    <location>
        <begin position="808"/>
        <end position="817"/>
    </location>
</feature>
<comment type="caution">
    <text evidence="2">The sequence shown here is derived from an EMBL/GenBank/DDBJ whole genome shotgun (WGS) entry which is preliminary data.</text>
</comment>
<feature type="compositionally biased region" description="Low complexity" evidence="1">
    <location>
        <begin position="401"/>
        <end position="413"/>
    </location>
</feature>
<gene>
    <name evidence="2" type="ORF">C8A05DRAFT_19335</name>
</gene>
<feature type="region of interest" description="Disordered" evidence="1">
    <location>
        <begin position="154"/>
        <end position="187"/>
    </location>
</feature>
<feature type="compositionally biased region" description="Polar residues" evidence="1">
    <location>
        <begin position="1505"/>
        <end position="1514"/>
    </location>
</feature>
<feature type="compositionally biased region" description="Basic and acidic residues" evidence="1">
    <location>
        <begin position="1017"/>
        <end position="1027"/>
    </location>
</feature>
<feature type="region of interest" description="Disordered" evidence="1">
    <location>
        <begin position="221"/>
        <end position="261"/>
    </location>
</feature>
<feature type="compositionally biased region" description="Polar residues" evidence="1">
    <location>
        <begin position="303"/>
        <end position="316"/>
    </location>
</feature>
<accession>A0AAN6MBU6</accession>
<keyword evidence="3" id="KW-1185">Reference proteome</keyword>
<feature type="compositionally biased region" description="Basic residues" evidence="1">
    <location>
        <begin position="291"/>
        <end position="302"/>
    </location>
</feature>
<feature type="compositionally biased region" description="Low complexity" evidence="1">
    <location>
        <begin position="717"/>
        <end position="732"/>
    </location>
</feature>
<feature type="compositionally biased region" description="Polar residues" evidence="1">
    <location>
        <begin position="907"/>
        <end position="918"/>
    </location>
</feature>
<evidence type="ECO:0000256" key="1">
    <source>
        <dbReference type="SAM" id="MobiDB-lite"/>
    </source>
</evidence>
<feature type="region of interest" description="Disordered" evidence="1">
    <location>
        <begin position="57"/>
        <end position="114"/>
    </location>
</feature>
<feature type="region of interest" description="Disordered" evidence="1">
    <location>
        <begin position="907"/>
        <end position="926"/>
    </location>
</feature>
<proteinExistence type="predicted"/>
<feature type="compositionally biased region" description="Low complexity" evidence="1">
    <location>
        <begin position="1075"/>
        <end position="1095"/>
    </location>
</feature>
<organism evidence="2 3">
    <name type="scientific">Staphylotrichum tortipilum</name>
    <dbReference type="NCBI Taxonomy" id="2831512"/>
    <lineage>
        <taxon>Eukaryota</taxon>
        <taxon>Fungi</taxon>
        <taxon>Dikarya</taxon>
        <taxon>Ascomycota</taxon>
        <taxon>Pezizomycotina</taxon>
        <taxon>Sordariomycetes</taxon>
        <taxon>Sordariomycetidae</taxon>
        <taxon>Sordariales</taxon>
        <taxon>Chaetomiaceae</taxon>
        <taxon>Staphylotrichum</taxon>
    </lineage>
</organism>
<feature type="compositionally biased region" description="Polar residues" evidence="1">
    <location>
        <begin position="768"/>
        <end position="780"/>
    </location>
</feature>
<feature type="compositionally biased region" description="Basic and acidic residues" evidence="1">
    <location>
        <begin position="416"/>
        <end position="430"/>
    </location>
</feature>
<feature type="region of interest" description="Disordered" evidence="1">
    <location>
        <begin position="1"/>
        <end position="21"/>
    </location>
</feature>
<feature type="region of interest" description="Disordered" evidence="1">
    <location>
        <begin position="974"/>
        <end position="1514"/>
    </location>
</feature>
<feature type="compositionally biased region" description="Basic residues" evidence="1">
    <location>
        <begin position="1236"/>
        <end position="1245"/>
    </location>
</feature>
<reference evidence="2" key="1">
    <citation type="journal article" date="2023" name="Mol. Phylogenet. Evol.">
        <title>Genome-scale phylogeny and comparative genomics of the fungal order Sordariales.</title>
        <authorList>
            <person name="Hensen N."/>
            <person name="Bonometti L."/>
            <person name="Westerberg I."/>
            <person name="Brannstrom I.O."/>
            <person name="Guillou S."/>
            <person name="Cros-Aarteil S."/>
            <person name="Calhoun S."/>
            <person name="Haridas S."/>
            <person name="Kuo A."/>
            <person name="Mondo S."/>
            <person name="Pangilinan J."/>
            <person name="Riley R."/>
            <person name="LaButti K."/>
            <person name="Andreopoulos B."/>
            <person name="Lipzen A."/>
            <person name="Chen C."/>
            <person name="Yan M."/>
            <person name="Daum C."/>
            <person name="Ng V."/>
            <person name="Clum A."/>
            <person name="Steindorff A."/>
            <person name="Ohm R.A."/>
            <person name="Martin F."/>
            <person name="Silar P."/>
            <person name="Natvig D.O."/>
            <person name="Lalanne C."/>
            <person name="Gautier V."/>
            <person name="Ament-Velasquez S.L."/>
            <person name="Kruys A."/>
            <person name="Hutchinson M.I."/>
            <person name="Powell A.J."/>
            <person name="Barry K."/>
            <person name="Miller A.N."/>
            <person name="Grigoriev I.V."/>
            <person name="Debuchy R."/>
            <person name="Gladieux P."/>
            <person name="Hiltunen Thoren M."/>
            <person name="Johannesson H."/>
        </authorList>
    </citation>
    <scope>NUCLEOTIDE SEQUENCE</scope>
    <source>
        <strain evidence="2">CBS 103.79</strain>
    </source>
</reference>
<feature type="compositionally biased region" description="Basic and acidic residues" evidence="1">
    <location>
        <begin position="989"/>
        <end position="1005"/>
    </location>
</feature>
<dbReference type="Proteomes" id="UP001303889">
    <property type="component" value="Unassembled WGS sequence"/>
</dbReference>
<name>A0AAN6MBU6_9PEZI</name>
<sequence>MFGSRSHRPPNPPLTAATANPNATTAAAAVFKRHDPNANASSLSAAAAAAALRARPTTPICVADVQTKRTKRRSASSLTAGLPPVPALPRNMDAASRSPASDAQPLPRHRKASSLAMAGPHVALASQKLASGDAPSWFGPAKIGDLDSIRRLDPAMASPPSSPMQAQPREEDIMEGVRPGSQASSINFSYPTRARRGSANLAPVADASAAVQPLTQPFVEDHQPAQSPWARRQRGQGPPVSKRQSAPSSPEQQAMVYDPNSRRMVRQVDVLALQHVRIQQVVAAAPQRPTGPKKKKKTHQRTASHLAMQTTGQAQSDVAYAPPLVKPALPSSSAHAQPERPATKPTTAPDLAPVLEARANDEQPPVAAIISSPRSAPMSPEQQPPAQRAAGPPGISTLVGASSAAQAAMRSQAPMVREERELQNAQEERGIPAGAISKAHPTPTLPLPIITMPSADFSENHVAAPVEYRPQPRPVDVPDDRKPKPGATERWRSEHATSDRTHSNSPARQAHFGPIRDSLTVKHSPPPRSISPRKSALKHASPPRGASPTGDTSEGSGSVVQEPIVTRKKSVRVSFDDGGSNWSAAAEPASPYRSDSPMAVSPPHATRHSWLPNLGRSQDSPWLDDDVVMKPRPALPSFGSVRDRKPRDAASSLSERPLVRPKGETRYPSTLLPSPPLGSSNDHALGAVLSSKHGKRTVDAPAPGEPLPPVVTTVEGSGYFSDSSDTSSILNSEFEQSEPSLPATVPESHPGVSAVAQATLPKAAANGSAISSREPFSSPATEDREMPLEQQIPAISVSQPTPVNQSFKQHEQSERPSMDVPGGFPEDESDQSAELAPEPAPVKDATQPAVVGQGSQSVEPAGQTTPSMTADSSSDSDSDVFSDAYEDLSEIEGDGFQSLDAVVESPLQQSPRQAIRSEQSSKEIAATKPLIEAPVLQTEISSVTTAVETPPLESPHDEWEKAKAYWRSLSAEKRAQLEREATEEASAEASREAKPETKQKQKSAEVMRAAHVAQPRRAKEPREETVNPDRVYMIQPGEQWAKGESSIPRMRTTMRDGPQQAEGSLLRKSMRPAGPGTTASASRAPSGRAASKRPVSSPPVPVMSTAVGQRGLTTQAEPLPGNSIDTQVQLKRRGSTGSESSFKRARAARPQGFGFHHSLRPTSPPSTQGDTRASKRLSLRTLSSAGSVSTQDPDSPPSRASANTHMRTTMREPSGGKKSSGGLHMPSFSALSYGGGKKHGSKASKTRAGGSRVSSRFGDSSDDEAIGGYSSDFQSRFEDSSDDEPVMPVPMPMPLPRPASASAQYAAPRGAAHHFRNEGSIASTALPEELEESEGSPDRGGTAAGAAIAEPPAVNTALRRSRSGRGQLAGSQPVAADSQAADSNEGHVPRRNSILSVLRHRRKDSKKIGRPDVSESAARRDTKLERSVGQLERIRSHDEGEREGDEVAPLPRSPRLQKRASKRASAPGMVMTPPSIPSAETGHGISAVGISEEDQDGFNPEQIKRSNTSGNLGTRTLSGTFLGLQPHRRAASVGMPAPPSVDGSVAGSLAGASSTTRKKRFGALRKIFGLHE</sequence>
<feature type="region of interest" description="Disordered" evidence="1">
    <location>
        <begin position="282"/>
        <end position="348"/>
    </location>
</feature>
<feature type="compositionally biased region" description="Low complexity" evidence="1">
    <location>
        <begin position="380"/>
        <end position="393"/>
    </location>
</feature>
<feature type="compositionally biased region" description="Basic and acidic residues" evidence="1">
    <location>
        <begin position="476"/>
        <end position="502"/>
    </location>
</feature>
<protein>
    <submittedName>
        <fullName evidence="2">Uncharacterized protein</fullName>
    </submittedName>
</protein>